<dbReference type="PANTHER" id="PTHR35481">
    <property type="entry name" value="DNA-DIRECTED RNA POLYMERASE SUBUNIT ALPHA"/>
    <property type="match status" value="1"/>
</dbReference>
<evidence type="ECO:0000313" key="4">
    <source>
        <dbReference type="Proteomes" id="UP001327560"/>
    </source>
</evidence>
<protein>
    <recommendedName>
        <fullName evidence="2">DUF7903 domain-containing protein</fullName>
    </recommendedName>
</protein>
<dbReference type="AlphaFoldDB" id="A0AAQ3KMN4"/>
<feature type="region of interest" description="Disordered" evidence="1">
    <location>
        <begin position="1"/>
        <end position="24"/>
    </location>
</feature>
<sequence length="402" mass="45304">MAYIPPHMRHSGSADNSTRPPASLSRRFNQSLTLDGPDHRERGRTASTQSPKEIVYFPGAISLWWIADGTIDPSRLRFDPFSCGVIERKIGAQPLVLTVGGEPPPESSTEEPPPWEATAQRIERHLLDAATRARSELASEGEEIKTSFSAKLGKVLFHRKPSSCIDILRAAISGEVADEQLRKTFYTNVSREYIEKLQHLDFLQLGFNSEYMKEYYLVKVCDQSRNVIVSCKCTVVEGGSLQLHKIEQNKLRHLVQDISCLTKDYDVRFMLVNKRISKMLNDGEKDAIHKLISNAVLDPDVKGGVRWPLLKGAVEGFRTVGVWHVKCKVFVSQNIRVKFRYADRFSHEASFGEDANEVTLKLTGISKQLREENLVTSSPLIMIQDAAKLIWNHFLDNSHSSG</sequence>
<evidence type="ECO:0000256" key="1">
    <source>
        <dbReference type="SAM" id="MobiDB-lite"/>
    </source>
</evidence>
<accession>A0AAQ3KMN4</accession>
<keyword evidence="4" id="KW-1185">Reference proteome</keyword>
<reference evidence="3 4" key="1">
    <citation type="submission" date="2023-10" db="EMBL/GenBank/DDBJ databases">
        <title>Chromosome-scale genome assembly provides insights into flower coloration mechanisms of Canna indica.</title>
        <authorList>
            <person name="Li C."/>
        </authorList>
    </citation>
    <scope>NUCLEOTIDE SEQUENCE [LARGE SCALE GENOMIC DNA]</scope>
    <source>
        <tissue evidence="3">Flower</tissue>
    </source>
</reference>
<dbReference type="InterPro" id="IPR057225">
    <property type="entry name" value="DUF7903"/>
</dbReference>
<dbReference type="PANTHER" id="PTHR35481:SF1">
    <property type="entry name" value="DNA-DIRECTED RNA POLYMERASE SUBUNIT ALPHA"/>
    <property type="match status" value="1"/>
</dbReference>
<proteinExistence type="predicted"/>
<dbReference type="EMBL" id="CP136895">
    <property type="protein sequence ID" value="WOL11394.1"/>
    <property type="molecule type" value="Genomic_DNA"/>
</dbReference>
<feature type="compositionally biased region" description="Polar residues" evidence="1">
    <location>
        <begin position="13"/>
        <end position="24"/>
    </location>
</feature>
<dbReference type="Pfam" id="PF25475">
    <property type="entry name" value="DUF7903"/>
    <property type="match status" value="1"/>
</dbReference>
<organism evidence="3 4">
    <name type="scientific">Canna indica</name>
    <name type="common">Indian-shot</name>
    <dbReference type="NCBI Taxonomy" id="4628"/>
    <lineage>
        <taxon>Eukaryota</taxon>
        <taxon>Viridiplantae</taxon>
        <taxon>Streptophyta</taxon>
        <taxon>Embryophyta</taxon>
        <taxon>Tracheophyta</taxon>
        <taxon>Spermatophyta</taxon>
        <taxon>Magnoliopsida</taxon>
        <taxon>Liliopsida</taxon>
        <taxon>Zingiberales</taxon>
        <taxon>Cannaceae</taxon>
        <taxon>Canna</taxon>
    </lineage>
</organism>
<feature type="region of interest" description="Disordered" evidence="1">
    <location>
        <begin position="31"/>
        <end position="50"/>
    </location>
</feature>
<name>A0AAQ3KMN4_9LILI</name>
<gene>
    <name evidence="3" type="ORF">Cni_G20156</name>
</gene>
<evidence type="ECO:0000313" key="3">
    <source>
        <dbReference type="EMBL" id="WOL11394.1"/>
    </source>
</evidence>
<feature type="domain" description="DUF7903" evidence="2">
    <location>
        <begin position="51"/>
        <end position="394"/>
    </location>
</feature>
<dbReference type="Proteomes" id="UP001327560">
    <property type="component" value="Chromosome 6"/>
</dbReference>
<evidence type="ECO:0000259" key="2">
    <source>
        <dbReference type="Pfam" id="PF25475"/>
    </source>
</evidence>